<protein>
    <submittedName>
        <fullName evidence="1">Uncharacterized protein</fullName>
    </submittedName>
</protein>
<evidence type="ECO:0000313" key="2">
    <source>
        <dbReference type="Proteomes" id="UP000011599"/>
    </source>
</evidence>
<evidence type="ECO:0000313" key="1">
    <source>
        <dbReference type="EMBL" id="ELY46215.1"/>
    </source>
</evidence>
<gene>
    <name evidence="1" type="ORF">C496_01581</name>
</gene>
<dbReference type="PATRIC" id="fig|1114856.3.peg.324"/>
<dbReference type="Proteomes" id="UP000011599">
    <property type="component" value="Unassembled WGS sequence"/>
</dbReference>
<dbReference type="STRING" id="1114856.GCA_000383975_03910"/>
<organism evidence="1 2">
    <name type="scientific">Natronorubrum tibetense GA33</name>
    <dbReference type="NCBI Taxonomy" id="1114856"/>
    <lineage>
        <taxon>Archaea</taxon>
        <taxon>Methanobacteriati</taxon>
        <taxon>Methanobacteriota</taxon>
        <taxon>Stenosarchaea group</taxon>
        <taxon>Halobacteria</taxon>
        <taxon>Halobacteriales</taxon>
        <taxon>Natrialbaceae</taxon>
        <taxon>Natronorubrum</taxon>
    </lineage>
</organism>
<proteinExistence type="predicted"/>
<reference evidence="1 2" key="1">
    <citation type="journal article" date="2014" name="PLoS Genet.">
        <title>Phylogenetically driven sequencing of extremely halophilic archaea reveals strategies for static and dynamic osmo-response.</title>
        <authorList>
            <person name="Becker E.A."/>
            <person name="Seitzer P.M."/>
            <person name="Tritt A."/>
            <person name="Larsen D."/>
            <person name="Krusor M."/>
            <person name="Yao A.I."/>
            <person name="Wu D."/>
            <person name="Madern D."/>
            <person name="Eisen J.A."/>
            <person name="Darling A.E."/>
            <person name="Facciotti M.T."/>
        </authorList>
    </citation>
    <scope>NUCLEOTIDE SEQUENCE [LARGE SCALE GENOMIC DNA]</scope>
    <source>
        <strain evidence="1 2">GA33</strain>
    </source>
</reference>
<comment type="caution">
    <text evidence="1">The sequence shown here is derived from an EMBL/GenBank/DDBJ whole genome shotgun (WGS) entry which is preliminary data.</text>
</comment>
<dbReference type="eggNOG" id="arCOG10323">
    <property type="taxonomic scope" value="Archaea"/>
</dbReference>
<accession>L9W9P4</accession>
<dbReference type="EMBL" id="AOHW01000004">
    <property type="protein sequence ID" value="ELY46215.1"/>
    <property type="molecule type" value="Genomic_DNA"/>
</dbReference>
<name>L9W9P4_9EURY</name>
<keyword evidence="2" id="KW-1185">Reference proteome</keyword>
<dbReference type="AlphaFoldDB" id="L9W9P4"/>
<sequence>MEPTEEYDGSITVRLLDDDAETEEIDCASYERAIELVRERQHSVTVAKIVDRDGAVVFTSAEMDIDDWESVWQREKRSLSVHVEAYDCPYDDISCFADDLCVQCQIDNVRDQY</sequence>